<keyword evidence="3 5" id="KW-0238">DNA-binding</keyword>
<keyword evidence="2" id="KW-0805">Transcription regulation</keyword>
<evidence type="ECO:0000256" key="4">
    <source>
        <dbReference type="ARBA" id="ARBA00023163"/>
    </source>
</evidence>
<dbReference type="InterPro" id="IPR041664">
    <property type="entry name" value="AAA_16"/>
</dbReference>
<proteinExistence type="inferred from homology"/>
<dbReference type="RefSeq" id="WP_231954587.1">
    <property type="nucleotide sequence ID" value="NZ_BOMJ01000005.1"/>
</dbReference>
<gene>
    <name evidence="7" type="ORF">SAMN04489716_3341</name>
</gene>
<dbReference type="InterPro" id="IPR011990">
    <property type="entry name" value="TPR-like_helical_dom_sf"/>
</dbReference>
<dbReference type="Pfam" id="PF03704">
    <property type="entry name" value="BTAD"/>
    <property type="match status" value="1"/>
</dbReference>
<evidence type="ECO:0000313" key="8">
    <source>
        <dbReference type="Proteomes" id="UP000198688"/>
    </source>
</evidence>
<reference evidence="7 8" key="1">
    <citation type="submission" date="2016-10" db="EMBL/GenBank/DDBJ databases">
        <authorList>
            <person name="de Groot N.N."/>
        </authorList>
    </citation>
    <scope>NUCLEOTIDE SEQUENCE [LARGE SCALE GENOMIC DNA]</scope>
    <source>
        <strain evidence="7 8">DSM 43941</strain>
    </source>
</reference>
<dbReference type="STRING" id="113562.SAMN04489716_3341"/>
<dbReference type="InterPro" id="IPR001867">
    <property type="entry name" value="OmpR/PhoB-type_DNA-bd"/>
</dbReference>
<evidence type="ECO:0000256" key="2">
    <source>
        <dbReference type="ARBA" id="ARBA00023015"/>
    </source>
</evidence>
<sequence length="1088" mass="114565">MATSDSPARGLGDALHLRILGPLEIRHGSGGAVALTGQQACLLALLLAREGRPVGVHELIDLIWFDGGVPASAMNILHKYVGVLRRVLEPALPARHTGSYLRRRGNGYLITADARTLDLAAFRAGVSTATNILAAGSPGAALDAYAQALDLWNGPAADGLICGPAAASVFAALNDELFDTCVAATQVALLMDQPQRVLRPLRLAAAAAPLHEAVQASLVVTLAAAGRQAEALSVFGTVRARLAEELGIDPGPALMAAHQRIVTAAPAPVAGPGTDTTIRAPGGHRLVGRAGELATLRRAVGAANAGRTGFVLLEGAAGSGKTRLLEEAVADAERSGALVAWGRSLDGAGSPSMWPWAQIAGALLETLPDRTRAERLGGEIGRIVTPGDSDPDVLRMPDEGTRFRLGEQIVALAGEVAAIRPVVLVLDDLQWADTGSLRLFGHLATRLPDRTALVGALRDRAPEPGSELVRLLAMASRVPGHRRIRLGPWSPGEVADFVRHEAGQDITAAAAQSIHTRTSGNPFFVRELTRLLADGGELTAEAASRAGVPATVRDIVRDRMADLDKEAGRLLHIAALLGRDVSLGLLAAAADLDPETCLARLDELVAPGLLEPGVAPSLSEPGAGDPFSFRFVHDLVRESVVETTTPLLATRLHLTIADALDRVVPSDGAVAERLAHHLRSAGPLADPARTTNALIRAGRHAATASALESAERHLRTAAAVARAAGLAAPELAALAQLTAVAGMRSGYHGPEPEMLRRAEHLARGLGLERQATEFLFARRAAHSQAAQLHHSGRLARRLLDQGRQSSDPVVRAYGLRAWGIHQWDIGHIGEAFRHLSQANQPLDDGLPGRTEQPLRHDLGLLSAGMLAETTALHGDLEAARTLLDRLEATAGDDPYAVTVRSGFAARIAAMAGDPRWARQAADQGIAEDPGFSYTFFGAYLRLARYWADAVTGRNPSAAAAGAQAVITRVLLDPPRSNLPTWYGLLAEMWLAAARPVEAAAALDRADEFLEQHGQRYAEGLLLLLRARLSQARGADDVTVRAEAEHARTVALRQEAHLFAQRASRFLADLDGVPAPGTPPCEDAGHGSA</sequence>
<dbReference type="PROSITE" id="PS51755">
    <property type="entry name" value="OMPR_PHOB"/>
    <property type="match status" value="1"/>
</dbReference>
<dbReference type="Proteomes" id="UP000198688">
    <property type="component" value="Chromosome I"/>
</dbReference>
<dbReference type="GO" id="GO:0003677">
    <property type="term" value="F:DNA binding"/>
    <property type="evidence" value="ECO:0007669"/>
    <property type="project" value="UniProtKB-UniRule"/>
</dbReference>
<evidence type="ECO:0000313" key="7">
    <source>
        <dbReference type="EMBL" id="SDT33536.1"/>
    </source>
</evidence>
<dbReference type="InterPro" id="IPR027417">
    <property type="entry name" value="P-loop_NTPase"/>
</dbReference>
<feature type="domain" description="OmpR/PhoB-type" evidence="6">
    <location>
        <begin position="6"/>
        <end position="112"/>
    </location>
</feature>
<dbReference type="GO" id="GO:0000160">
    <property type="term" value="P:phosphorelay signal transduction system"/>
    <property type="evidence" value="ECO:0007669"/>
    <property type="project" value="InterPro"/>
</dbReference>
<dbReference type="SMART" id="SM00862">
    <property type="entry name" value="Trans_reg_C"/>
    <property type="match status" value="1"/>
</dbReference>
<dbReference type="AlphaFoldDB" id="A0A1H1ZJY1"/>
<keyword evidence="4" id="KW-0804">Transcription</keyword>
<dbReference type="Gene3D" id="1.10.10.10">
    <property type="entry name" value="Winged helix-like DNA-binding domain superfamily/Winged helix DNA-binding domain"/>
    <property type="match status" value="1"/>
</dbReference>
<dbReference type="EMBL" id="LT629758">
    <property type="protein sequence ID" value="SDT33536.1"/>
    <property type="molecule type" value="Genomic_DNA"/>
</dbReference>
<dbReference type="InterPro" id="IPR051677">
    <property type="entry name" value="AfsR-DnrI-RedD_regulator"/>
</dbReference>
<dbReference type="InterPro" id="IPR036388">
    <property type="entry name" value="WH-like_DNA-bd_sf"/>
</dbReference>
<comment type="similarity">
    <text evidence="1">Belongs to the AfsR/DnrI/RedD regulatory family.</text>
</comment>
<dbReference type="SMART" id="SM01043">
    <property type="entry name" value="BTAD"/>
    <property type="match status" value="1"/>
</dbReference>
<dbReference type="SUPFAM" id="SSF48452">
    <property type="entry name" value="TPR-like"/>
    <property type="match status" value="1"/>
</dbReference>
<keyword evidence="8" id="KW-1185">Reference proteome</keyword>
<organism evidence="7 8">
    <name type="scientific">Actinoplanes derwentensis</name>
    <dbReference type="NCBI Taxonomy" id="113562"/>
    <lineage>
        <taxon>Bacteria</taxon>
        <taxon>Bacillati</taxon>
        <taxon>Actinomycetota</taxon>
        <taxon>Actinomycetes</taxon>
        <taxon>Micromonosporales</taxon>
        <taxon>Micromonosporaceae</taxon>
        <taxon>Actinoplanes</taxon>
    </lineage>
</organism>
<dbReference type="InterPro" id="IPR016032">
    <property type="entry name" value="Sig_transdc_resp-reg_C-effctor"/>
</dbReference>
<name>A0A1H1ZJY1_9ACTN</name>
<dbReference type="Pfam" id="PF13191">
    <property type="entry name" value="AAA_16"/>
    <property type="match status" value="1"/>
</dbReference>
<dbReference type="GO" id="GO:0006355">
    <property type="term" value="P:regulation of DNA-templated transcription"/>
    <property type="evidence" value="ECO:0007669"/>
    <property type="project" value="InterPro"/>
</dbReference>
<dbReference type="PANTHER" id="PTHR35807">
    <property type="entry name" value="TRANSCRIPTIONAL REGULATOR REDD-RELATED"/>
    <property type="match status" value="1"/>
</dbReference>
<feature type="DNA-binding region" description="OmpR/PhoB-type" evidence="5">
    <location>
        <begin position="6"/>
        <end position="112"/>
    </location>
</feature>
<protein>
    <submittedName>
        <fullName evidence="7">Transcriptional regulatory protein, C terminal</fullName>
    </submittedName>
</protein>
<dbReference type="PANTHER" id="PTHR35807:SF1">
    <property type="entry name" value="TRANSCRIPTIONAL REGULATOR REDD"/>
    <property type="match status" value="1"/>
</dbReference>
<dbReference type="SUPFAM" id="SSF46894">
    <property type="entry name" value="C-terminal effector domain of the bipartite response regulators"/>
    <property type="match status" value="1"/>
</dbReference>
<dbReference type="SUPFAM" id="SSF52540">
    <property type="entry name" value="P-loop containing nucleoside triphosphate hydrolases"/>
    <property type="match status" value="1"/>
</dbReference>
<accession>A0A1H1ZJY1</accession>
<dbReference type="InterPro" id="IPR005158">
    <property type="entry name" value="BTAD"/>
</dbReference>
<dbReference type="Gene3D" id="1.25.40.10">
    <property type="entry name" value="Tetratricopeptide repeat domain"/>
    <property type="match status" value="1"/>
</dbReference>
<evidence type="ECO:0000256" key="1">
    <source>
        <dbReference type="ARBA" id="ARBA00005820"/>
    </source>
</evidence>
<evidence type="ECO:0000259" key="6">
    <source>
        <dbReference type="PROSITE" id="PS51755"/>
    </source>
</evidence>
<evidence type="ECO:0000256" key="3">
    <source>
        <dbReference type="ARBA" id="ARBA00023125"/>
    </source>
</evidence>
<evidence type="ECO:0000256" key="5">
    <source>
        <dbReference type="PROSITE-ProRule" id="PRU01091"/>
    </source>
</evidence>